<evidence type="ECO:0000256" key="1">
    <source>
        <dbReference type="ARBA" id="ARBA00004123"/>
    </source>
</evidence>
<evidence type="ECO:0000256" key="3">
    <source>
        <dbReference type="ARBA" id="ARBA00023125"/>
    </source>
</evidence>
<comment type="function">
    <text evidence="6">Transcription factor. Interacts specifically with the W box (5'-(T)TGAC[CT]-3'), a frequently occurring elicitor-responsive cis-acting element.</text>
</comment>
<evidence type="ECO:0000256" key="5">
    <source>
        <dbReference type="ARBA" id="ARBA00023242"/>
    </source>
</evidence>
<evidence type="ECO:0000313" key="11">
    <source>
        <dbReference type="Proteomes" id="UP001327560"/>
    </source>
</evidence>
<dbReference type="PANTHER" id="PTHR32096">
    <property type="entry name" value="WRKY TRANSCRIPTION FACTOR 30-RELATED-RELATED"/>
    <property type="match status" value="1"/>
</dbReference>
<feature type="region of interest" description="Disordered" evidence="8">
    <location>
        <begin position="256"/>
        <end position="306"/>
    </location>
</feature>
<evidence type="ECO:0000256" key="8">
    <source>
        <dbReference type="SAM" id="MobiDB-lite"/>
    </source>
</evidence>
<evidence type="ECO:0000256" key="6">
    <source>
        <dbReference type="ARBA" id="ARBA00059805"/>
    </source>
</evidence>
<keyword evidence="11" id="KW-1185">Reference proteome</keyword>
<dbReference type="AlphaFoldDB" id="A0AAQ3KBF6"/>
<comment type="subcellular location">
    <subcellularLocation>
        <location evidence="1">Nucleus</location>
    </subcellularLocation>
</comment>
<proteinExistence type="inferred from homology"/>
<dbReference type="GO" id="GO:0003700">
    <property type="term" value="F:DNA-binding transcription factor activity"/>
    <property type="evidence" value="ECO:0007669"/>
    <property type="project" value="InterPro"/>
</dbReference>
<evidence type="ECO:0000256" key="2">
    <source>
        <dbReference type="ARBA" id="ARBA00023015"/>
    </source>
</evidence>
<reference evidence="10 11" key="1">
    <citation type="submission" date="2023-10" db="EMBL/GenBank/DDBJ databases">
        <title>Chromosome-scale genome assembly provides insights into flower coloration mechanisms of Canna indica.</title>
        <authorList>
            <person name="Li C."/>
        </authorList>
    </citation>
    <scope>NUCLEOTIDE SEQUENCE [LARGE SCALE GENOMIC DNA]</scope>
    <source>
        <tissue evidence="10">Flower</tissue>
    </source>
</reference>
<evidence type="ECO:0000313" key="10">
    <source>
        <dbReference type="EMBL" id="WOL05574.1"/>
    </source>
</evidence>
<gene>
    <name evidence="10" type="ORF">Cni_G14303</name>
</gene>
<keyword evidence="3" id="KW-0238">DNA-binding</keyword>
<dbReference type="EMBL" id="CP136893">
    <property type="protein sequence ID" value="WOL05574.1"/>
    <property type="molecule type" value="Genomic_DNA"/>
</dbReference>
<feature type="compositionally biased region" description="Polar residues" evidence="8">
    <location>
        <begin position="262"/>
        <end position="294"/>
    </location>
</feature>
<dbReference type="FunFam" id="2.20.25.80:FF:000005">
    <property type="entry name" value="probable WRKY transcription factor 14"/>
    <property type="match status" value="1"/>
</dbReference>
<dbReference type="Proteomes" id="UP001327560">
    <property type="component" value="Chromosome 4"/>
</dbReference>
<dbReference type="InterPro" id="IPR044810">
    <property type="entry name" value="WRKY_plant"/>
</dbReference>
<dbReference type="Gene3D" id="2.20.25.80">
    <property type="entry name" value="WRKY domain"/>
    <property type="match status" value="1"/>
</dbReference>
<dbReference type="SMART" id="SM00774">
    <property type="entry name" value="WRKY"/>
    <property type="match status" value="1"/>
</dbReference>
<comment type="similarity">
    <text evidence="7">Belongs to the WRKY group II-e family.</text>
</comment>
<evidence type="ECO:0000259" key="9">
    <source>
        <dbReference type="PROSITE" id="PS50811"/>
    </source>
</evidence>
<evidence type="ECO:0000256" key="7">
    <source>
        <dbReference type="ARBA" id="ARBA00060761"/>
    </source>
</evidence>
<dbReference type="InterPro" id="IPR003657">
    <property type="entry name" value="WRKY_dom"/>
</dbReference>
<protein>
    <submittedName>
        <fullName evidence="10">WRKY transcription factor 14</fullName>
    </submittedName>
</protein>
<evidence type="ECO:0000256" key="4">
    <source>
        <dbReference type="ARBA" id="ARBA00023163"/>
    </source>
</evidence>
<dbReference type="Pfam" id="PF03106">
    <property type="entry name" value="WRKY"/>
    <property type="match status" value="1"/>
</dbReference>
<keyword evidence="2" id="KW-0805">Transcription regulation</keyword>
<dbReference type="GO" id="GO:0005634">
    <property type="term" value="C:nucleus"/>
    <property type="evidence" value="ECO:0007669"/>
    <property type="project" value="UniProtKB-SubCell"/>
</dbReference>
<dbReference type="PANTHER" id="PTHR32096:SF18">
    <property type="entry name" value="DISEASE RESISTANCE PROTEIN RRS1B-RELATED"/>
    <property type="match status" value="1"/>
</dbReference>
<accession>A0AAQ3KBF6</accession>
<dbReference type="InterPro" id="IPR036576">
    <property type="entry name" value="WRKY_dom_sf"/>
</dbReference>
<sequence>MCDYYLQRLEDVDRGDLADVVFSCHRPPAADRLHLPSNASSTQHRIIDNFSVDGDPLLIVTERSTAGSGFLETTSCGTEGGGGGGDEGGSLSEKVINVMGEEMKNKQAACDRRLFSRVNDHQISPRMAGSSATAGGEMVKASSSHRRRRLELQGGGLHLSSLRAPGIKRRKYQAKKVVCIPAPTTTAAAAASNRWSGETAVPCDLWAWRKYGQKPIKGSPYPRGYYRCSSSKGCSARKQVERSRNDPNMLVVTYTSEHNHPWPTQRSGSSTRSHPSMINTSTAASVNSNRNNPKSPLVTAPNEDPKDTVLIKKPISHPDEVFHHNCEPVTSQDHDLFSDLAALESDPMSLIFSGGLIMEAKQVEEVREDNLDPFDMLL</sequence>
<dbReference type="GO" id="GO:0000976">
    <property type="term" value="F:transcription cis-regulatory region binding"/>
    <property type="evidence" value="ECO:0007669"/>
    <property type="project" value="TreeGrafter"/>
</dbReference>
<feature type="domain" description="WRKY" evidence="9">
    <location>
        <begin position="197"/>
        <end position="263"/>
    </location>
</feature>
<organism evidence="10 11">
    <name type="scientific">Canna indica</name>
    <name type="common">Indian-shot</name>
    <dbReference type="NCBI Taxonomy" id="4628"/>
    <lineage>
        <taxon>Eukaryota</taxon>
        <taxon>Viridiplantae</taxon>
        <taxon>Streptophyta</taxon>
        <taxon>Embryophyta</taxon>
        <taxon>Tracheophyta</taxon>
        <taxon>Spermatophyta</taxon>
        <taxon>Magnoliopsida</taxon>
        <taxon>Liliopsida</taxon>
        <taxon>Zingiberales</taxon>
        <taxon>Cannaceae</taxon>
        <taxon>Canna</taxon>
    </lineage>
</organism>
<keyword evidence="4" id="KW-0804">Transcription</keyword>
<keyword evidence="5" id="KW-0539">Nucleus</keyword>
<name>A0AAQ3KBF6_9LILI</name>
<feature type="region of interest" description="Disordered" evidence="8">
    <location>
        <begin position="70"/>
        <end position="89"/>
    </location>
</feature>
<dbReference type="PROSITE" id="PS50811">
    <property type="entry name" value="WRKY"/>
    <property type="match status" value="1"/>
</dbReference>
<feature type="compositionally biased region" description="Gly residues" evidence="8">
    <location>
        <begin position="78"/>
        <end position="88"/>
    </location>
</feature>
<dbReference type="SUPFAM" id="SSF118290">
    <property type="entry name" value="WRKY DNA-binding domain"/>
    <property type="match status" value="1"/>
</dbReference>